<dbReference type="AlphaFoldDB" id="A0AAE8SW05"/>
<feature type="transmembrane region" description="Helical" evidence="2">
    <location>
        <begin position="157"/>
        <end position="181"/>
    </location>
</feature>
<dbReference type="PROSITE" id="PS51212">
    <property type="entry name" value="WSC"/>
    <property type="match status" value="1"/>
</dbReference>
<feature type="compositionally biased region" description="Polar residues" evidence="1">
    <location>
        <begin position="18"/>
        <end position="29"/>
    </location>
</feature>
<feature type="region of interest" description="Disordered" evidence="1">
    <location>
        <begin position="128"/>
        <end position="150"/>
    </location>
</feature>
<keyword evidence="5" id="KW-1185">Reference proteome</keyword>
<feature type="region of interest" description="Disordered" evidence="1">
    <location>
        <begin position="9"/>
        <end position="29"/>
    </location>
</feature>
<dbReference type="InterPro" id="IPR002889">
    <property type="entry name" value="WSC_carb-bd"/>
</dbReference>
<comment type="caution">
    <text evidence="4">The sequence shown here is derived from an EMBL/GenBank/DDBJ whole genome shotgun (WGS) entry which is preliminary data.</text>
</comment>
<dbReference type="CDD" id="cd12087">
    <property type="entry name" value="TM_EGFR-like"/>
    <property type="match status" value="1"/>
</dbReference>
<feature type="domain" description="WSC" evidence="3">
    <location>
        <begin position="26"/>
        <end position="119"/>
    </location>
</feature>
<evidence type="ECO:0000313" key="5">
    <source>
        <dbReference type="Proteomes" id="UP001187682"/>
    </source>
</evidence>
<dbReference type="Pfam" id="PF01822">
    <property type="entry name" value="WSC"/>
    <property type="match status" value="1"/>
</dbReference>
<evidence type="ECO:0000256" key="2">
    <source>
        <dbReference type="SAM" id="Phobius"/>
    </source>
</evidence>
<organism evidence="4 5">
    <name type="scientific">Cephalotrichum gorgonifer</name>
    <dbReference type="NCBI Taxonomy" id="2041049"/>
    <lineage>
        <taxon>Eukaryota</taxon>
        <taxon>Fungi</taxon>
        <taxon>Dikarya</taxon>
        <taxon>Ascomycota</taxon>
        <taxon>Pezizomycotina</taxon>
        <taxon>Sordariomycetes</taxon>
        <taxon>Hypocreomycetidae</taxon>
        <taxon>Microascales</taxon>
        <taxon>Microascaceae</taxon>
        <taxon>Cephalotrichum</taxon>
    </lineage>
</organism>
<dbReference type="Proteomes" id="UP001187682">
    <property type="component" value="Unassembled WGS sequence"/>
</dbReference>
<evidence type="ECO:0000256" key="1">
    <source>
        <dbReference type="SAM" id="MobiDB-lite"/>
    </source>
</evidence>
<keyword evidence="2" id="KW-1133">Transmembrane helix</keyword>
<evidence type="ECO:0000313" key="4">
    <source>
        <dbReference type="EMBL" id="SPO03283.1"/>
    </source>
</evidence>
<dbReference type="EMBL" id="ONZQ02000008">
    <property type="protein sequence ID" value="SPO03283.1"/>
    <property type="molecule type" value="Genomic_DNA"/>
</dbReference>
<feature type="compositionally biased region" description="Low complexity" evidence="1">
    <location>
        <begin position="133"/>
        <end position="142"/>
    </location>
</feature>
<keyword evidence="2" id="KW-0812">Transmembrane</keyword>
<name>A0AAE8SW05_9PEZI</name>
<evidence type="ECO:0000259" key="3">
    <source>
        <dbReference type="PROSITE" id="PS51212"/>
    </source>
</evidence>
<dbReference type="SMART" id="SM00321">
    <property type="entry name" value="WSC"/>
    <property type="match status" value="1"/>
</dbReference>
<gene>
    <name evidence="4" type="ORF">DNG_05965</name>
</gene>
<protein>
    <submittedName>
        <fullName evidence="4">Related to cell wall integrity and stress response component 1</fullName>
    </submittedName>
</protein>
<accession>A0AAE8SW05</accession>
<sequence>MVILAAAIDPRATPEQKPITTPRTGAETSQGCFSDLGELKDTEEYKAEGVSSGFCKNLALKVKAKVFAMKGGHCYFGQTYPPKDTLVDDSKCDFPCPGYGLESCGGVNGGSYASVFNSGIEVDVPFYEPPAPTTQTSAAPQPTEDDSGRKDAGTINIAAVAAGTVVGVLSIAGAVGGVFFYMRRQRNKQIEEEHRRNAAVNSFIGHRPPGSAGSLSISDTRLDPIMAQRRMSDGSIADNEDYSRRILRVTNA</sequence>
<proteinExistence type="predicted"/>
<reference evidence="4" key="1">
    <citation type="submission" date="2018-03" db="EMBL/GenBank/DDBJ databases">
        <authorList>
            <person name="Guldener U."/>
        </authorList>
    </citation>
    <scope>NUCLEOTIDE SEQUENCE</scope>
</reference>
<keyword evidence="2" id="KW-0472">Membrane</keyword>